<dbReference type="InterPro" id="IPR001077">
    <property type="entry name" value="COMT_C"/>
</dbReference>
<dbReference type="Proteomes" id="UP000244855">
    <property type="component" value="Unassembled WGS sequence"/>
</dbReference>
<sequence length="407" mass="45435">MEAKRQDLLRLLAAAQATASELQEDLKADANFRLQVTEGSKRLTRTLQTEVDRAWELFLRPAHSAALHVALDGGWIGYINSNHVQKHGSETSGISAGQIAEHTSSDPELVSRLMRVLTANETIVERGADLYAPTPFSKLFDDLAWANGLRHAVRDYSITMAGMPGYFSKNGYRIDKHKEGAYQYVHGTTFFDRVHAGGEVGAEFHSFMRVVRAGKKPWFEVYPFADRLKGASESDVLLVDVGGGYGHDLIVFSNVKEGRNVPGRLVLQDAPGVLEKVSQEQLSRIDIQAHDFFTPQKVLGARAYFLKNVLHDWTNERCVDILSQLRDAMHPGYSRLLINEIVVPDENCDPWTAAFGIAMMAVVDGQERTRTQWVELINATGGLKIEMIWKLGTNNESIIEVSRIVDE</sequence>
<name>A0A2V1DA25_9PLEO</name>
<dbReference type="InterPro" id="IPR029063">
    <property type="entry name" value="SAM-dependent_MTases_sf"/>
</dbReference>
<dbReference type="PANTHER" id="PTHR43712">
    <property type="entry name" value="PUTATIVE (AFU_ORTHOLOGUE AFUA_4G14580)-RELATED"/>
    <property type="match status" value="1"/>
</dbReference>
<dbReference type="OrthoDB" id="1535081at2759"/>
<reference evidence="6 7" key="1">
    <citation type="journal article" date="2018" name="Sci. Rep.">
        <title>Comparative genomics provides insights into the lifestyle and reveals functional heterogeneity of dark septate endophytic fungi.</title>
        <authorList>
            <person name="Knapp D.G."/>
            <person name="Nemeth J.B."/>
            <person name="Barry K."/>
            <person name="Hainaut M."/>
            <person name="Henrissat B."/>
            <person name="Johnson J."/>
            <person name="Kuo A."/>
            <person name="Lim J.H.P."/>
            <person name="Lipzen A."/>
            <person name="Nolan M."/>
            <person name="Ohm R.A."/>
            <person name="Tamas L."/>
            <person name="Grigoriev I.V."/>
            <person name="Spatafora J.W."/>
            <person name="Nagy L.G."/>
            <person name="Kovacs G.M."/>
        </authorList>
    </citation>
    <scope>NUCLEOTIDE SEQUENCE [LARGE SCALE GENOMIC DNA]</scope>
    <source>
        <strain evidence="6 7">DSE2036</strain>
    </source>
</reference>
<dbReference type="Pfam" id="PF00891">
    <property type="entry name" value="Methyltransf_2"/>
    <property type="match status" value="1"/>
</dbReference>
<dbReference type="InterPro" id="IPR016461">
    <property type="entry name" value="COMT-like"/>
</dbReference>
<evidence type="ECO:0000256" key="3">
    <source>
        <dbReference type="ARBA" id="ARBA00022691"/>
    </source>
</evidence>
<evidence type="ECO:0000256" key="1">
    <source>
        <dbReference type="ARBA" id="ARBA00022603"/>
    </source>
</evidence>
<dbReference type="GO" id="GO:0008171">
    <property type="term" value="F:O-methyltransferase activity"/>
    <property type="evidence" value="ECO:0007669"/>
    <property type="project" value="InterPro"/>
</dbReference>
<evidence type="ECO:0000259" key="5">
    <source>
        <dbReference type="Pfam" id="PF00891"/>
    </source>
</evidence>
<gene>
    <name evidence="6" type="ORF">DM02DRAFT_538478</name>
</gene>
<keyword evidence="3" id="KW-0949">S-adenosyl-L-methionine</keyword>
<keyword evidence="7" id="KW-1185">Reference proteome</keyword>
<dbReference type="GO" id="GO:0032259">
    <property type="term" value="P:methylation"/>
    <property type="evidence" value="ECO:0007669"/>
    <property type="project" value="UniProtKB-KW"/>
</dbReference>
<dbReference type="PIRSF" id="PIRSF005739">
    <property type="entry name" value="O-mtase"/>
    <property type="match status" value="1"/>
</dbReference>
<organism evidence="6 7">
    <name type="scientific">Periconia macrospinosa</name>
    <dbReference type="NCBI Taxonomy" id="97972"/>
    <lineage>
        <taxon>Eukaryota</taxon>
        <taxon>Fungi</taxon>
        <taxon>Dikarya</taxon>
        <taxon>Ascomycota</taxon>
        <taxon>Pezizomycotina</taxon>
        <taxon>Dothideomycetes</taxon>
        <taxon>Pleosporomycetidae</taxon>
        <taxon>Pleosporales</taxon>
        <taxon>Massarineae</taxon>
        <taxon>Periconiaceae</taxon>
        <taxon>Periconia</taxon>
    </lineage>
</organism>
<keyword evidence="2 6" id="KW-0808">Transferase</keyword>
<feature type="domain" description="O-methyltransferase C-terminal" evidence="5">
    <location>
        <begin position="236"/>
        <end position="381"/>
    </location>
</feature>
<dbReference type="Gene3D" id="3.40.50.150">
    <property type="entry name" value="Vaccinia Virus protein VP39"/>
    <property type="match status" value="1"/>
</dbReference>
<accession>A0A2V1DA25</accession>
<proteinExistence type="predicted"/>
<feature type="active site" description="Proton acceptor" evidence="4">
    <location>
        <position position="311"/>
    </location>
</feature>
<dbReference type="InterPro" id="IPR036390">
    <property type="entry name" value="WH_DNA-bd_sf"/>
</dbReference>
<evidence type="ECO:0000313" key="7">
    <source>
        <dbReference type="Proteomes" id="UP000244855"/>
    </source>
</evidence>
<dbReference type="SUPFAM" id="SSF53335">
    <property type="entry name" value="S-adenosyl-L-methionine-dependent methyltransferases"/>
    <property type="match status" value="1"/>
</dbReference>
<evidence type="ECO:0000256" key="4">
    <source>
        <dbReference type="PIRSR" id="PIRSR005739-1"/>
    </source>
</evidence>
<keyword evidence="1 6" id="KW-0489">Methyltransferase</keyword>
<dbReference type="PROSITE" id="PS51683">
    <property type="entry name" value="SAM_OMT_II"/>
    <property type="match status" value="1"/>
</dbReference>
<dbReference type="InterPro" id="IPR036388">
    <property type="entry name" value="WH-like_DNA-bd_sf"/>
</dbReference>
<dbReference type="SUPFAM" id="SSF46785">
    <property type="entry name" value="Winged helix' DNA-binding domain"/>
    <property type="match status" value="1"/>
</dbReference>
<dbReference type="EMBL" id="KZ805516">
    <property type="protein sequence ID" value="PVH94895.1"/>
    <property type="molecule type" value="Genomic_DNA"/>
</dbReference>
<protein>
    <submittedName>
        <fullName evidence="6">S-adenosyl-L-methionine-dependent methyltransferase</fullName>
    </submittedName>
</protein>
<dbReference type="PANTHER" id="PTHR43712:SF1">
    <property type="entry name" value="HYPOTHETICAL O-METHYLTRANSFERASE (EUROFUNG)-RELATED"/>
    <property type="match status" value="1"/>
</dbReference>
<dbReference type="AlphaFoldDB" id="A0A2V1DA25"/>
<evidence type="ECO:0000256" key="2">
    <source>
        <dbReference type="ARBA" id="ARBA00022679"/>
    </source>
</evidence>
<dbReference type="Gene3D" id="1.10.10.10">
    <property type="entry name" value="Winged helix-like DNA-binding domain superfamily/Winged helix DNA-binding domain"/>
    <property type="match status" value="1"/>
</dbReference>
<evidence type="ECO:0000313" key="6">
    <source>
        <dbReference type="EMBL" id="PVH94895.1"/>
    </source>
</evidence>